<sequence length="144" mass="16168">MSSNDGGSSGMSTEPFVWVLIPLVTIFSVGTFIAFLWNRRRRRSYRDRHVWPENRVLVGASYVRYRRGVRWSPWSETRPAEGLNELGEAPPPYDSKKPPGIGDHHGMQDESSASGTALRDVEAGQHPPEYPALPRPAHTVNTRS</sequence>
<gene>
    <name evidence="3" type="ORF">QQS21_010875</name>
</gene>
<name>A0AAJ0FWE8_9HYPO</name>
<dbReference type="AlphaFoldDB" id="A0AAJ0FWE8"/>
<reference evidence="3" key="1">
    <citation type="submission" date="2023-06" db="EMBL/GenBank/DDBJ databases">
        <title>Conoideocrella luteorostrata (Hypocreales: Clavicipitaceae), a potential biocontrol fungus for elongate hemlock scale in United States Christmas tree production areas.</title>
        <authorList>
            <person name="Barrett H."/>
            <person name="Lovett B."/>
            <person name="Macias A.M."/>
            <person name="Stajich J.E."/>
            <person name="Kasson M.T."/>
        </authorList>
    </citation>
    <scope>NUCLEOTIDE SEQUENCE</scope>
    <source>
        <strain evidence="3">ARSEF 14590</strain>
    </source>
</reference>
<protein>
    <submittedName>
        <fullName evidence="3">Uncharacterized protein</fullName>
    </submittedName>
</protein>
<feature type="compositionally biased region" description="Basic and acidic residues" evidence="1">
    <location>
        <begin position="94"/>
        <end position="108"/>
    </location>
</feature>
<comment type="caution">
    <text evidence="3">The sequence shown here is derived from an EMBL/GenBank/DDBJ whole genome shotgun (WGS) entry which is preliminary data.</text>
</comment>
<evidence type="ECO:0000256" key="2">
    <source>
        <dbReference type="SAM" id="Phobius"/>
    </source>
</evidence>
<keyword evidence="2" id="KW-1133">Transmembrane helix</keyword>
<accession>A0AAJ0FWE8</accession>
<dbReference type="Proteomes" id="UP001251528">
    <property type="component" value="Unassembled WGS sequence"/>
</dbReference>
<feature type="region of interest" description="Disordered" evidence="1">
    <location>
        <begin position="75"/>
        <end position="144"/>
    </location>
</feature>
<organism evidence="3 4">
    <name type="scientific">Conoideocrella luteorostrata</name>
    <dbReference type="NCBI Taxonomy" id="1105319"/>
    <lineage>
        <taxon>Eukaryota</taxon>
        <taxon>Fungi</taxon>
        <taxon>Dikarya</taxon>
        <taxon>Ascomycota</taxon>
        <taxon>Pezizomycotina</taxon>
        <taxon>Sordariomycetes</taxon>
        <taxon>Hypocreomycetidae</taxon>
        <taxon>Hypocreales</taxon>
        <taxon>Clavicipitaceae</taxon>
        <taxon>Conoideocrella</taxon>
    </lineage>
</organism>
<dbReference type="EMBL" id="JASWJB010000335">
    <property type="protein sequence ID" value="KAK2591435.1"/>
    <property type="molecule type" value="Genomic_DNA"/>
</dbReference>
<keyword evidence="2" id="KW-0472">Membrane</keyword>
<keyword evidence="4" id="KW-1185">Reference proteome</keyword>
<evidence type="ECO:0000313" key="4">
    <source>
        <dbReference type="Proteomes" id="UP001251528"/>
    </source>
</evidence>
<proteinExistence type="predicted"/>
<evidence type="ECO:0000313" key="3">
    <source>
        <dbReference type="EMBL" id="KAK2591435.1"/>
    </source>
</evidence>
<feature type="transmembrane region" description="Helical" evidence="2">
    <location>
        <begin position="16"/>
        <end position="38"/>
    </location>
</feature>
<keyword evidence="2" id="KW-0812">Transmembrane</keyword>
<evidence type="ECO:0000256" key="1">
    <source>
        <dbReference type="SAM" id="MobiDB-lite"/>
    </source>
</evidence>